<protein>
    <submittedName>
        <fullName evidence="1">Uncharacterized protein</fullName>
    </submittedName>
</protein>
<reference evidence="1 2" key="1">
    <citation type="submission" date="2023-07" db="EMBL/GenBank/DDBJ databases">
        <title>Sorghum-associated microbial communities from plants grown in Nebraska, USA.</title>
        <authorList>
            <person name="Schachtman D."/>
        </authorList>
    </citation>
    <scope>NUCLEOTIDE SEQUENCE [LARGE SCALE GENOMIC DNA]</scope>
    <source>
        <strain evidence="1 2">BE57</strain>
    </source>
</reference>
<evidence type="ECO:0000313" key="1">
    <source>
        <dbReference type="EMBL" id="MDR6804730.1"/>
    </source>
</evidence>
<name>A0ABU1QWQ8_9BACT</name>
<dbReference type="EMBL" id="JAVDTI010000002">
    <property type="protein sequence ID" value="MDR6804730.1"/>
    <property type="molecule type" value="Genomic_DNA"/>
</dbReference>
<gene>
    <name evidence="1" type="ORF">J2W84_001776</name>
</gene>
<proteinExistence type="predicted"/>
<sequence length="126" mass="13745">MRQSRAQAIVEVAGQNALAALFPISPLEHFFASAPKFSHSQSIYLSIMESNKNKSHQEGDVAKAIEEQTAKLPSDIFLWTSVASMGVSLAFKIAGHKHTALFIGQWAAPLLLLGIYNKIVKTQGHD</sequence>
<dbReference type="Proteomes" id="UP001264980">
    <property type="component" value="Unassembled WGS sequence"/>
</dbReference>
<organism evidence="1 2">
    <name type="scientific">Dyadobacter fermentans</name>
    <dbReference type="NCBI Taxonomy" id="94254"/>
    <lineage>
        <taxon>Bacteria</taxon>
        <taxon>Pseudomonadati</taxon>
        <taxon>Bacteroidota</taxon>
        <taxon>Cytophagia</taxon>
        <taxon>Cytophagales</taxon>
        <taxon>Spirosomataceae</taxon>
        <taxon>Dyadobacter</taxon>
    </lineage>
</organism>
<keyword evidence="2" id="KW-1185">Reference proteome</keyword>
<comment type="caution">
    <text evidence="1">The sequence shown here is derived from an EMBL/GenBank/DDBJ whole genome shotgun (WGS) entry which is preliminary data.</text>
</comment>
<evidence type="ECO:0000313" key="2">
    <source>
        <dbReference type="Proteomes" id="UP001264980"/>
    </source>
</evidence>
<accession>A0ABU1QWQ8</accession>